<feature type="non-terminal residue" evidence="2">
    <location>
        <position position="129"/>
    </location>
</feature>
<evidence type="ECO:0000259" key="1">
    <source>
        <dbReference type="Pfam" id="PF00501"/>
    </source>
</evidence>
<evidence type="ECO:0000313" key="2">
    <source>
        <dbReference type="EMBL" id="MDT0419817.1"/>
    </source>
</evidence>
<evidence type="ECO:0000313" key="3">
    <source>
        <dbReference type="Proteomes" id="UP001183607"/>
    </source>
</evidence>
<name>A0ABD5EF45_9ACTN</name>
<dbReference type="AlphaFoldDB" id="A0ABD5EF45"/>
<sequence length="129" mass="14552">MSADVKFDLSTVFSTVAKAVPDQTFLVWRDRRFSYADFDARVDGFAHYLVSAGLGTHAERDGLAGHESGQDHLGIYLRNGNEYLESMIGSYRARVAPFNVSYRYVEEELLYLLKDSNARAVIYNAEFAP</sequence>
<dbReference type="Proteomes" id="UP001183607">
    <property type="component" value="Unassembled WGS sequence"/>
</dbReference>
<organism evidence="2 3">
    <name type="scientific">Streptomyces evansiae</name>
    <dbReference type="NCBI Taxonomy" id="3075535"/>
    <lineage>
        <taxon>Bacteria</taxon>
        <taxon>Bacillati</taxon>
        <taxon>Actinomycetota</taxon>
        <taxon>Actinomycetes</taxon>
        <taxon>Kitasatosporales</taxon>
        <taxon>Streptomycetaceae</taxon>
        <taxon>Streptomyces</taxon>
    </lineage>
</organism>
<dbReference type="RefSeq" id="WP_311677795.1">
    <property type="nucleotide sequence ID" value="NZ_JAVRER010000164.1"/>
</dbReference>
<comment type="caution">
    <text evidence="2">The sequence shown here is derived from an EMBL/GenBank/DDBJ whole genome shotgun (WGS) entry which is preliminary data.</text>
</comment>
<reference evidence="3" key="1">
    <citation type="submission" date="2023-07" db="EMBL/GenBank/DDBJ databases">
        <title>30 novel species of actinomycetes from the DSMZ collection.</title>
        <authorList>
            <person name="Nouioui I."/>
        </authorList>
    </citation>
    <scope>NUCLEOTIDE SEQUENCE [LARGE SCALE GENOMIC DNA]</scope>
    <source>
        <strain evidence="3">DSM 41982</strain>
    </source>
</reference>
<dbReference type="InterPro" id="IPR000873">
    <property type="entry name" value="AMP-dep_synth/lig_dom"/>
</dbReference>
<dbReference type="Pfam" id="PF00501">
    <property type="entry name" value="AMP-binding"/>
    <property type="match status" value="1"/>
</dbReference>
<gene>
    <name evidence="2" type="ORF">RM574_30555</name>
</gene>
<accession>A0ABD5EF45</accession>
<dbReference type="Gene3D" id="3.40.50.980">
    <property type="match status" value="1"/>
</dbReference>
<feature type="domain" description="AMP-dependent synthetase/ligase" evidence="1">
    <location>
        <begin position="15"/>
        <end position="123"/>
    </location>
</feature>
<proteinExistence type="predicted"/>
<dbReference type="SUPFAM" id="SSF56801">
    <property type="entry name" value="Acetyl-CoA synthetase-like"/>
    <property type="match status" value="1"/>
</dbReference>
<protein>
    <submittedName>
        <fullName evidence="2">AMP-binding protein</fullName>
    </submittedName>
</protein>
<dbReference type="EMBL" id="JAVRER010000164">
    <property type="protein sequence ID" value="MDT0419817.1"/>
    <property type="molecule type" value="Genomic_DNA"/>
</dbReference>